<dbReference type="AlphaFoldDB" id="A0A813U8L8"/>
<feature type="compositionally biased region" description="Basic and acidic residues" evidence="1">
    <location>
        <begin position="299"/>
        <end position="311"/>
    </location>
</feature>
<evidence type="ECO:0000256" key="1">
    <source>
        <dbReference type="SAM" id="MobiDB-lite"/>
    </source>
</evidence>
<evidence type="ECO:0000313" key="3">
    <source>
        <dbReference type="EMBL" id="CAF3606283.1"/>
    </source>
</evidence>
<organism evidence="2 4">
    <name type="scientific">Didymodactylos carnosus</name>
    <dbReference type="NCBI Taxonomy" id="1234261"/>
    <lineage>
        <taxon>Eukaryota</taxon>
        <taxon>Metazoa</taxon>
        <taxon>Spiralia</taxon>
        <taxon>Gnathifera</taxon>
        <taxon>Rotifera</taxon>
        <taxon>Eurotatoria</taxon>
        <taxon>Bdelloidea</taxon>
        <taxon>Philodinida</taxon>
        <taxon>Philodinidae</taxon>
        <taxon>Didymodactylos</taxon>
    </lineage>
</organism>
<protein>
    <submittedName>
        <fullName evidence="2">Uncharacterized protein</fullName>
    </submittedName>
</protein>
<keyword evidence="4" id="KW-1185">Reference proteome</keyword>
<evidence type="ECO:0000313" key="2">
    <source>
        <dbReference type="EMBL" id="CAF0819898.1"/>
    </source>
</evidence>
<feature type="region of interest" description="Disordered" evidence="1">
    <location>
        <begin position="210"/>
        <end position="242"/>
    </location>
</feature>
<dbReference type="Proteomes" id="UP000681722">
    <property type="component" value="Unassembled WGS sequence"/>
</dbReference>
<dbReference type="EMBL" id="CAJOBC010000605">
    <property type="protein sequence ID" value="CAF3606283.1"/>
    <property type="molecule type" value="Genomic_DNA"/>
</dbReference>
<dbReference type="EMBL" id="CAJNOQ010000605">
    <property type="protein sequence ID" value="CAF0819898.1"/>
    <property type="molecule type" value="Genomic_DNA"/>
</dbReference>
<name>A0A813U8L8_9BILA</name>
<feature type="compositionally biased region" description="Low complexity" evidence="1">
    <location>
        <begin position="289"/>
        <end position="298"/>
    </location>
</feature>
<reference evidence="2" key="1">
    <citation type="submission" date="2021-02" db="EMBL/GenBank/DDBJ databases">
        <authorList>
            <person name="Nowell W R."/>
        </authorList>
    </citation>
    <scope>NUCLEOTIDE SEQUENCE</scope>
</reference>
<evidence type="ECO:0000313" key="4">
    <source>
        <dbReference type="Proteomes" id="UP000663829"/>
    </source>
</evidence>
<accession>A0A813U8L8</accession>
<feature type="region of interest" description="Disordered" evidence="1">
    <location>
        <begin position="269"/>
        <end position="317"/>
    </location>
</feature>
<proteinExistence type="predicted"/>
<gene>
    <name evidence="2" type="ORF">GPM918_LOCUS4490</name>
    <name evidence="3" type="ORF">SRO942_LOCUS4491</name>
</gene>
<dbReference type="Proteomes" id="UP000663829">
    <property type="component" value="Unassembled WGS sequence"/>
</dbReference>
<sequence length="579" mass="66081">MVIRCVFYMTIFLENFVSTKIYIKSSSCWPSLGDPCQGPTTCCSSYKSPNNVIILLDKVLCFSGRCCLPLDAKGCYLDQDCCPHMNKRIIRCAKYATTNTPIEFGICQEEPYFETFESYCTILGEPCASKKCCTQNRNIYGLLYPIKVQCRNYGGADTCCIKTFTVGCVTDAQCCGKSTVCKRYATTYDTTTEFGKCVSTINFIRKNEKETVEKHRQRGTPYNSEEQREREDEDPNDEKKTHVFKQTKVYFVDSKERVVQAQTIDNELEKTRSHIQQRSVQNDQRKSIKNGNNNSNQNKQDETTNESDKTDTTTTINDKLNISGRSNFTYRKVVDLTDCTKSLGMSCTKKGECCKIHLSSPHIFMEIPKMDCDGQPQICCIPPKSYGCIRHSDCCHSGVAPSPITIVEKYSKCVKALDHNTVTYFGRCDLITTKNPRIVGSNTEGSRCAKLSEKCRFRSTNNPSHDCCQYTERFDGQVNEQIQPDCKPLDFSGCISDMDCCQHTTNEFRRFQPICLFKADMKGRIGGFGKCRDPNLIGEENYKVMQQRLFYRLVHARGLTYKERQKLLPLQQENIKKLK</sequence>
<comment type="caution">
    <text evidence="2">The sequence shown here is derived from an EMBL/GenBank/DDBJ whole genome shotgun (WGS) entry which is preliminary data.</text>
</comment>